<dbReference type="Proteomes" id="UP000790377">
    <property type="component" value="Unassembled WGS sequence"/>
</dbReference>
<gene>
    <name evidence="1" type="ORF">BJ138DRAFT_1005004</name>
</gene>
<proteinExistence type="predicted"/>
<protein>
    <submittedName>
        <fullName evidence="1">Mitochondrial protein</fullName>
    </submittedName>
</protein>
<accession>A0ACB8AGW2</accession>
<evidence type="ECO:0000313" key="2">
    <source>
        <dbReference type="Proteomes" id="UP000790377"/>
    </source>
</evidence>
<reference evidence="1" key="1">
    <citation type="journal article" date="2021" name="New Phytol.">
        <title>Evolutionary innovations through gain and loss of genes in the ectomycorrhizal Boletales.</title>
        <authorList>
            <person name="Wu G."/>
            <person name="Miyauchi S."/>
            <person name="Morin E."/>
            <person name="Kuo A."/>
            <person name="Drula E."/>
            <person name="Varga T."/>
            <person name="Kohler A."/>
            <person name="Feng B."/>
            <person name="Cao Y."/>
            <person name="Lipzen A."/>
            <person name="Daum C."/>
            <person name="Hundley H."/>
            <person name="Pangilinan J."/>
            <person name="Johnson J."/>
            <person name="Barry K."/>
            <person name="LaButti K."/>
            <person name="Ng V."/>
            <person name="Ahrendt S."/>
            <person name="Min B."/>
            <person name="Choi I.G."/>
            <person name="Park H."/>
            <person name="Plett J.M."/>
            <person name="Magnuson J."/>
            <person name="Spatafora J.W."/>
            <person name="Nagy L.G."/>
            <person name="Henrissat B."/>
            <person name="Grigoriev I.V."/>
            <person name="Yang Z.L."/>
            <person name="Xu J."/>
            <person name="Martin F.M."/>
        </authorList>
    </citation>
    <scope>NUCLEOTIDE SEQUENCE</scope>
    <source>
        <strain evidence="1">ATCC 28755</strain>
    </source>
</reference>
<comment type="caution">
    <text evidence="1">The sequence shown here is derived from an EMBL/GenBank/DDBJ whole genome shotgun (WGS) entry which is preliminary data.</text>
</comment>
<keyword evidence="2" id="KW-1185">Reference proteome</keyword>
<dbReference type="EMBL" id="MU267657">
    <property type="protein sequence ID" value="KAH7912181.1"/>
    <property type="molecule type" value="Genomic_DNA"/>
</dbReference>
<sequence>MSFLNIIARTTRHSRVSVRLLSTTRSNFADPWPLPHTPQHLSSTTTPSDIPAPVPLARPNEQVETLRARLVYQSRKRGTLESDLLLSTFARDHLGSMDEKELKEYDKLLDEPDWDIYYWSTGGRTPPERWATSPVLEKLIVHAKNEGKVVRRMPPLSN</sequence>
<evidence type="ECO:0000313" key="1">
    <source>
        <dbReference type="EMBL" id="KAH7912181.1"/>
    </source>
</evidence>
<name>A0ACB8AGW2_9AGAM</name>
<organism evidence="1 2">
    <name type="scientific">Hygrophoropsis aurantiaca</name>
    <dbReference type="NCBI Taxonomy" id="72124"/>
    <lineage>
        <taxon>Eukaryota</taxon>
        <taxon>Fungi</taxon>
        <taxon>Dikarya</taxon>
        <taxon>Basidiomycota</taxon>
        <taxon>Agaricomycotina</taxon>
        <taxon>Agaricomycetes</taxon>
        <taxon>Agaricomycetidae</taxon>
        <taxon>Boletales</taxon>
        <taxon>Coniophorineae</taxon>
        <taxon>Hygrophoropsidaceae</taxon>
        <taxon>Hygrophoropsis</taxon>
    </lineage>
</organism>